<accession>A0A256FQU4</accession>
<dbReference type="Proteomes" id="UP000216478">
    <property type="component" value="Unassembled WGS sequence"/>
</dbReference>
<dbReference type="AlphaFoldDB" id="A0A256FQU4"/>
<comment type="caution">
    <text evidence="1">The sequence shown here is derived from an EMBL/GenBank/DDBJ whole genome shotgun (WGS) entry which is preliminary data.</text>
</comment>
<name>A0A256FQU4_9HYPH</name>
<evidence type="ECO:0000313" key="2">
    <source>
        <dbReference type="Proteomes" id="UP000216478"/>
    </source>
</evidence>
<protein>
    <submittedName>
        <fullName evidence="1">Uncharacterized protein</fullName>
    </submittedName>
</protein>
<proteinExistence type="predicted"/>
<keyword evidence="2" id="KW-1185">Reference proteome</keyword>
<reference evidence="1 2" key="1">
    <citation type="submission" date="2017-07" db="EMBL/GenBank/DDBJ databases">
        <title>Phylogenetic study on the rhizospheric bacterium Ochrobactrum sp. A44.</title>
        <authorList>
            <person name="Krzyzanowska D.M."/>
            <person name="Ossowicki A."/>
            <person name="Rajewska M."/>
            <person name="Maciag T."/>
            <person name="Kaczynski Z."/>
            <person name="Czerwicka M."/>
            <person name="Jafra S."/>
        </authorList>
    </citation>
    <scope>NUCLEOTIDE SEQUENCE [LARGE SCALE GENOMIC DNA]</scope>
    <source>
        <strain evidence="1 2">OgA9a</strain>
    </source>
</reference>
<sequence length="42" mass="4558">MFGHGSSQNVLNFLDKRQEGKIALPAFSMISAESSAGFLHPH</sequence>
<gene>
    <name evidence="1" type="ORF">CEV33_4246</name>
</gene>
<dbReference type="EMBL" id="NNRL01000148">
    <property type="protein sequence ID" value="OYR17120.1"/>
    <property type="molecule type" value="Genomic_DNA"/>
</dbReference>
<evidence type="ECO:0000313" key="1">
    <source>
        <dbReference type="EMBL" id="OYR17120.1"/>
    </source>
</evidence>
<organism evidence="1 2">
    <name type="scientific">Brucella grignonensis</name>
    <dbReference type="NCBI Taxonomy" id="94627"/>
    <lineage>
        <taxon>Bacteria</taxon>
        <taxon>Pseudomonadati</taxon>
        <taxon>Pseudomonadota</taxon>
        <taxon>Alphaproteobacteria</taxon>
        <taxon>Hyphomicrobiales</taxon>
        <taxon>Brucellaceae</taxon>
        <taxon>Brucella/Ochrobactrum group</taxon>
        <taxon>Brucella</taxon>
    </lineage>
</organism>